<dbReference type="EMBL" id="SRSO01000018">
    <property type="protein sequence ID" value="TGV01936.1"/>
    <property type="molecule type" value="Genomic_DNA"/>
</dbReference>
<keyword evidence="1" id="KW-0812">Transmembrane</keyword>
<reference evidence="2 3" key="1">
    <citation type="submission" date="2019-04" db="EMBL/GenBank/DDBJ databases">
        <authorList>
            <person name="Liu A."/>
        </authorList>
    </citation>
    <scope>NUCLEOTIDE SEQUENCE [LARGE SCALE GENOMIC DNA]</scope>
    <source>
        <strain evidence="2 3">RZ03</strain>
    </source>
</reference>
<dbReference type="OrthoDB" id="5431540at2"/>
<keyword evidence="3" id="KW-1185">Reference proteome</keyword>
<protein>
    <recommendedName>
        <fullName evidence="4">RHS repeat protein</fullName>
    </recommendedName>
</protein>
<evidence type="ECO:0000256" key="1">
    <source>
        <dbReference type="SAM" id="Phobius"/>
    </source>
</evidence>
<dbReference type="Proteomes" id="UP000307602">
    <property type="component" value="Unassembled WGS sequence"/>
</dbReference>
<feature type="transmembrane region" description="Helical" evidence="1">
    <location>
        <begin position="7"/>
        <end position="23"/>
    </location>
</feature>
<sequence>MFKLKTLYFISGILFVALLYTGLTERKKYTTSNKVIWSKKNITWDNFTKVEKKEKDYVATINYGIYCPESISWLDSDVYAYMDPDKSEKLADSMLDDQVLIHEQYHFNITEYHTRLLRKEIVKLGKDKINDKTLDSLFNKYYSENELMQLEYDSVTDHSVIVEKQRYWEMKIDDLLRQTAYFQNTDIHSYYQYDTGDTKYFRKIYRTFNNDILHSFPIYEENTKYGESYKIVEKGNEVIVYFFKNGVLKNGGAFNTAKVSIKKNKELTEIKYFNPNNTLNDGLDFCIYKRYNKANKKVGHYYNSKEERISVNKIYQIESKIDPQGCYITSYYDINLKSIKNKYGIHYKKNTLDSLGRTIELDFFDSNNIPKNDIDFVSKVIKEYDSNHQLIGYKEYDESGTFAKHLYSYNSKYEYDERGNLKRNINLNQDSEIAPNKDGISIYTYTYDLYDNRTSSKRFNKFNDPVLGVDDYHMELEKFDKKGRTLFYGKYYPGYVLSFNDEKWGASKYNYLNDSIVYVRNVDVFNDVFNDNSGVAILKKHLDKKNRVKKLIYLDTNNNYAQTKDEIVEFQYLYDNRGNKTQESTLDSLGNLKEFQADVAIVKWDYDLNNNKIKTTYYNSSSELANANQNVTYNTYKYNNKNQLIERANFNKNMEPKILDGFFKRKFILSVTGRDSIILNYNTNNKLVKGVCKTVYIYNKYDNNTSESFFNKNNEPALNDSGVSSIKYYYNSKQQYIGYAYFDENGKKTNNIDGISSNNQTLNELGYVVYDTYFDKNDKPVIGPEGYYKKEYKWNEKGETIKIRTFGTNNKLIEDKSGVAQYLYTIQNSGLIKSVKRYDRNGRLTNNIDGIAESHYTSYLNGLYYLEKELDYLGNEISKDSIQ</sequence>
<organism evidence="2 3">
    <name type="scientific">Flavivirga rizhaonensis</name>
    <dbReference type="NCBI Taxonomy" id="2559571"/>
    <lineage>
        <taxon>Bacteria</taxon>
        <taxon>Pseudomonadati</taxon>
        <taxon>Bacteroidota</taxon>
        <taxon>Flavobacteriia</taxon>
        <taxon>Flavobacteriales</taxon>
        <taxon>Flavobacteriaceae</taxon>
        <taxon>Flavivirga</taxon>
    </lineage>
</organism>
<proteinExistence type="predicted"/>
<comment type="caution">
    <text evidence="2">The sequence shown here is derived from an EMBL/GenBank/DDBJ whole genome shotgun (WGS) entry which is preliminary data.</text>
</comment>
<keyword evidence="1" id="KW-1133">Transmembrane helix</keyword>
<accession>A0A4S1DV22</accession>
<name>A0A4S1DV22_9FLAO</name>
<keyword evidence="1" id="KW-0472">Membrane</keyword>
<evidence type="ECO:0000313" key="3">
    <source>
        <dbReference type="Proteomes" id="UP000307602"/>
    </source>
</evidence>
<gene>
    <name evidence="2" type="ORF">EM932_13195</name>
</gene>
<dbReference type="AlphaFoldDB" id="A0A4S1DV22"/>
<evidence type="ECO:0000313" key="2">
    <source>
        <dbReference type="EMBL" id="TGV01936.1"/>
    </source>
</evidence>
<dbReference type="RefSeq" id="WP_135877661.1">
    <property type="nucleotide sequence ID" value="NZ_SRSO01000018.1"/>
</dbReference>
<evidence type="ECO:0008006" key="4">
    <source>
        <dbReference type="Google" id="ProtNLM"/>
    </source>
</evidence>